<evidence type="ECO:0000256" key="1">
    <source>
        <dbReference type="SAM" id="SignalP"/>
    </source>
</evidence>
<dbReference type="RefSeq" id="XP_013783005.1">
    <property type="nucleotide sequence ID" value="XM_013927551.2"/>
</dbReference>
<dbReference type="InterPro" id="IPR000096">
    <property type="entry name" value="Serum_amyloid_A"/>
</dbReference>
<gene>
    <name evidence="3" type="primary">LOC106467222</name>
</gene>
<protein>
    <submittedName>
        <fullName evidence="3">Uncharacterized protein LOC106467222</fullName>
    </submittedName>
</protein>
<accession>A0ABM1BJ36</accession>
<evidence type="ECO:0000313" key="2">
    <source>
        <dbReference type="Proteomes" id="UP000694941"/>
    </source>
</evidence>
<proteinExistence type="predicted"/>
<sequence length="156" mass="17235">MRFAAMPFLGLAPVILVLSFVADVSHSQTDWLYFANCIRKELGFSAVTDGDVRCAGIEMFKSYKKMSSVKCINCDKYFHCQGNYNAVYRCNQKSQSIRTAEVISDCREFSQGGTDSADDQAANRYGRNGGNCAAKYLCDVNCKYNPNDGTCSSSNC</sequence>
<keyword evidence="2" id="KW-1185">Reference proteome</keyword>
<feature type="chain" id="PRO_5045273597" evidence="1">
    <location>
        <begin position="28"/>
        <end position="156"/>
    </location>
</feature>
<reference evidence="3" key="1">
    <citation type="submission" date="2025-08" db="UniProtKB">
        <authorList>
            <consortium name="RefSeq"/>
        </authorList>
    </citation>
    <scope>IDENTIFICATION</scope>
    <source>
        <tissue evidence="3">Muscle</tissue>
    </source>
</reference>
<keyword evidence="1" id="KW-0732">Signal</keyword>
<dbReference type="Pfam" id="PF00277">
    <property type="entry name" value="SAA"/>
    <property type="match status" value="1"/>
</dbReference>
<feature type="signal peptide" evidence="1">
    <location>
        <begin position="1"/>
        <end position="27"/>
    </location>
</feature>
<dbReference type="SMART" id="SM00197">
    <property type="entry name" value="SAA"/>
    <property type="match status" value="1"/>
</dbReference>
<dbReference type="GeneID" id="106467222"/>
<name>A0ABM1BJ36_LIMPO</name>
<evidence type="ECO:0000313" key="3">
    <source>
        <dbReference type="RefSeq" id="XP_013783005.1"/>
    </source>
</evidence>
<dbReference type="Proteomes" id="UP000694941">
    <property type="component" value="Unplaced"/>
</dbReference>
<organism evidence="2 3">
    <name type="scientific">Limulus polyphemus</name>
    <name type="common">Atlantic horseshoe crab</name>
    <dbReference type="NCBI Taxonomy" id="6850"/>
    <lineage>
        <taxon>Eukaryota</taxon>
        <taxon>Metazoa</taxon>
        <taxon>Ecdysozoa</taxon>
        <taxon>Arthropoda</taxon>
        <taxon>Chelicerata</taxon>
        <taxon>Merostomata</taxon>
        <taxon>Xiphosura</taxon>
        <taxon>Limulidae</taxon>
        <taxon>Limulus</taxon>
    </lineage>
</organism>
<dbReference type="Gene3D" id="1.10.132.110">
    <property type="entry name" value="Serum amyloid A protein"/>
    <property type="match status" value="1"/>
</dbReference>